<proteinExistence type="predicted"/>
<dbReference type="EMBL" id="CP031387">
    <property type="protein sequence ID" value="QPH01570.1"/>
    <property type="molecule type" value="Genomic_DNA"/>
</dbReference>
<protein>
    <submittedName>
        <fullName evidence="1">Uncharacterized protein</fullName>
    </submittedName>
</protein>
<sequence>MAPVTHDQAPSPRSIAREAAVEKWMKKLASWQAGKLPNMKRAWGVAAESSLPLGPWDPGTLEYIKTHSLWLDGKSQPVHFIHCTPVCHIHAGAEDGQCCASPEVIVLGSELKQSYVPAGAGTFD</sequence>
<accession>A0A7S9PVN7</accession>
<name>A0A7S9PVN7_EPIFF</name>
<organism evidence="1 2">
    <name type="scientific">Epichloe festucae (strain Fl1)</name>
    <dbReference type="NCBI Taxonomy" id="877507"/>
    <lineage>
        <taxon>Eukaryota</taxon>
        <taxon>Fungi</taxon>
        <taxon>Dikarya</taxon>
        <taxon>Ascomycota</taxon>
        <taxon>Pezizomycotina</taxon>
        <taxon>Sordariomycetes</taxon>
        <taxon>Hypocreomycetidae</taxon>
        <taxon>Hypocreales</taxon>
        <taxon>Clavicipitaceae</taxon>
        <taxon>Epichloe</taxon>
    </lineage>
</organism>
<gene>
    <name evidence="1" type="ORF">C2857_005773</name>
</gene>
<evidence type="ECO:0000313" key="2">
    <source>
        <dbReference type="Proteomes" id="UP000594364"/>
    </source>
</evidence>
<dbReference type="Proteomes" id="UP000594364">
    <property type="component" value="Chromosome 3"/>
</dbReference>
<dbReference type="AlphaFoldDB" id="A0A7S9PVN7"/>
<keyword evidence="2" id="KW-1185">Reference proteome</keyword>
<reference evidence="1 2" key="1">
    <citation type="journal article" date="2018" name="PLoS Genet.">
        <title>Repeat elements organise 3D genome structure and mediate transcription in the filamentous fungus Epichloe festucae.</title>
        <authorList>
            <person name="Winter D.J."/>
            <person name="Ganley A.R.D."/>
            <person name="Young C.A."/>
            <person name="Liachko I."/>
            <person name="Schardl C.L."/>
            <person name="Dupont P.Y."/>
            <person name="Berry D."/>
            <person name="Ram A."/>
            <person name="Scott B."/>
            <person name="Cox M.P."/>
        </authorList>
    </citation>
    <scope>NUCLEOTIDE SEQUENCE [LARGE SCALE GENOMIC DNA]</scope>
    <source>
        <strain evidence="1 2">Fl1</strain>
    </source>
</reference>
<evidence type="ECO:0000313" key="1">
    <source>
        <dbReference type="EMBL" id="QPH01570.1"/>
    </source>
</evidence>